<dbReference type="PROSITE" id="PS01357">
    <property type="entry name" value="ZF_ZZ_1"/>
    <property type="match status" value="1"/>
</dbReference>
<proteinExistence type="predicted"/>
<accession>A0A1B0DLJ3</accession>
<evidence type="ECO:0000313" key="2">
    <source>
        <dbReference type="Proteomes" id="UP000092462"/>
    </source>
</evidence>
<dbReference type="VEuPathDB" id="VectorBase:PPAPM1_001381"/>
<dbReference type="InterPro" id="IPR000433">
    <property type="entry name" value="Znf_ZZ"/>
</dbReference>
<dbReference type="PANTHER" id="PTHR24202">
    <property type="entry name" value="E3 UBIQUITIN-PROTEIN LIGASE MIB2"/>
    <property type="match status" value="1"/>
</dbReference>
<dbReference type="GO" id="GO:0005737">
    <property type="term" value="C:cytoplasm"/>
    <property type="evidence" value="ECO:0007669"/>
    <property type="project" value="TreeGrafter"/>
</dbReference>
<dbReference type="VEuPathDB" id="VectorBase:PPAI009233"/>
<dbReference type="Gene3D" id="2.30.30.40">
    <property type="entry name" value="SH3 Domains"/>
    <property type="match status" value="1"/>
</dbReference>
<dbReference type="PROSITE" id="PS51416">
    <property type="entry name" value="MIB_HERC2"/>
    <property type="match status" value="1"/>
</dbReference>
<sequence>KTVVVNWDSGHRTNYRVGYQGQYDLIIVDNAQIGVKHPNIICDGCSKVGIAGIRFRCAQCSNFDLCSACYGSDIHDLDHTFIRYQTSNSVG</sequence>
<dbReference type="InterPro" id="IPR043145">
    <property type="entry name" value="Znf_ZZ_sf"/>
</dbReference>
<protein>
    <submittedName>
        <fullName evidence="1">Uncharacterized protein</fullName>
    </submittedName>
</protein>
<dbReference type="GO" id="GO:0016567">
    <property type="term" value="P:protein ubiquitination"/>
    <property type="evidence" value="ECO:0007669"/>
    <property type="project" value="InterPro"/>
</dbReference>
<dbReference type="GO" id="GO:0008270">
    <property type="term" value="F:zinc ion binding"/>
    <property type="evidence" value="ECO:0007669"/>
    <property type="project" value="InterPro"/>
</dbReference>
<dbReference type="Pfam" id="PF06701">
    <property type="entry name" value="MIB_HERC2"/>
    <property type="match status" value="1"/>
</dbReference>
<organism evidence="1 2">
    <name type="scientific">Phlebotomus papatasi</name>
    <name type="common">Sandfly</name>
    <dbReference type="NCBI Taxonomy" id="29031"/>
    <lineage>
        <taxon>Eukaryota</taxon>
        <taxon>Metazoa</taxon>
        <taxon>Ecdysozoa</taxon>
        <taxon>Arthropoda</taxon>
        <taxon>Hexapoda</taxon>
        <taxon>Insecta</taxon>
        <taxon>Pterygota</taxon>
        <taxon>Neoptera</taxon>
        <taxon>Endopterygota</taxon>
        <taxon>Diptera</taxon>
        <taxon>Nematocera</taxon>
        <taxon>Psychodoidea</taxon>
        <taxon>Psychodidae</taxon>
        <taxon>Phlebotomus</taxon>
        <taxon>Phlebotomus</taxon>
    </lineage>
</organism>
<keyword evidence="2" id="KW-1185">Reference proteome</keyword>
<dbReference type="PANTHER" id="PTHR24202:SF4">
    <property type="entry name" value="E3 UBIQUITIN-PROTEIN LIGASE MIB2-RELATED"/>
    <property type="match status" value="1"/>
</dbReference>
<dbReference type="Pfam" id="PF00569">
    <property type="entry name" value="ZZ"/>
    <property type="match status" value="1"/>
</dbReference>
<dbReference type="FunFam" id="3.30.60.90:FF:000004">
    <property type="entry name" value="Putative E3 ubiquitin-protein ligase MIB2"/>
    <property type="match status" value="1"/>
</dbReference>
<reference evidence="1" key="1">
    <citation type="submission" date="2022-08" db="UniProtKB">
        <authorList>
            <consortium name="EnsemblMetazoa"/>
        </authorList>
    </citation>
    <scope>IDENTIFICATION</scope>
    <source>
        <strain evidence="1">Israel</strain>
    </source>
</reference>
<dbReference type="Gene3D" id="3.30.60.90">
    <property type="match status" value="1"/>
</dbReference>
<dbReference type="PROSITE" id="PS50135">
    <property type="entry name" value="ZF_ZZ_2"/>
    <property type="match status" value="1"/>
</dbReference>
<dbReference type="EnsemblMetazoa" id="PPAI009233-RA">
    <property type="protein sequence ID" value="PPAI009233-PA"/>
    <property type="gene ID" value="PPAI009233"/>
</dbReference>
<dbReference type="SMART" id="SM00291">
    <property type="entry name" value="ZnF_ZZ"/>
    <property type="match status" value="1"/>
</dbReference>
<dbReference type="Proteomes" id="UP000092462">
    <property type="component" value="Unassembled WGS sequence"/>
</dbReference>
<evidence type="ECO:0000313" key="1">
    <source>
        <dbReference type="EnsemblMetazoa" id="PPAI009233-PA"/>
    </source>
</evidence>
<dbReference type="EMBL" id="AJVK01006749">
    <property type="status" value="NOT_ANNOTATED_CDS"/>
    <property type="molecule type" value="Genomic_DNA"/>
</dbReference>
<name>A0A1B0DLJ3_PHLPP</name>
<dbReference type="SUPFAM" id="SSF57850">
    <property type="entry name" value="RING/U-box"/>
    <property type="match status" value="1"/>
</dbReference>
<dbReference type="GO" id="GO:0004842">
    <property type="term" value="F:ubiquitin-protein transferase activity"/>
    <property type="evidence" value="ECO:0007669"/>
    <property type="project" value="InterPro"/>
</dbReference>
<dbReference type="AlphaFoldDB" id="A0A1B0DLJ3"/>
<dbReference type="InterPro" id="IPR010606">
    <property type="entry name" value="Mib_Herc2"/>
</dbReference>